<dbReference type="PIRSF" id="PIRSF006324">
    <property type="entry name" value="LeuE"/>
    <property type="match status" value="1"/>
</dbReference>
<organism evidence="7 8">
    <name type="scientific">Nocardia aurantiaca</name>
    <dbReference type="NCBI Taxonomy" id="2675850"/>
    <lineage>
        <taxon>Bacteria</taxon>
        <taxon>Bacillati</taxon>
        <taxon>Actinomycetota</taxon>
        <taxon>Actinomycetes</taxon>
        <taxon>Mycobacteriales</taxon>
        <taxon>Nocardiaceae</taxon>
        <taxon>Nocardia</taxon>
    </lineage>
</organism>
<sequence length="211" mass="21865">MLVALLSFTIASIVLVVLPGPDSLVVMRSLVRGGRSAGARTSAGVLCRLMVWVAAATLGLSALLRASEIGYDVLEIVGACYLIWIGVQSLRSLRHTARVAAEGNGPVGSAAPWDRVGSFAAGFLTDILNPKVGVLFLSLLPGFVPDGYPVGLTTLGLGVLYVALTALYCAGLLAVSGLIATWMRTPGIRGRLDALTGLVLIGFGVRLATDF</sequence>
<proteinExistence type="predicted"/>
<keyword evidence="4 6" id="KW-1133">Transmembrane helix</keyword>
<name>A0A6I3KQ68_9NOCA</name>
<keyword evidence="3 6" id="KW-0812">Transmembrane</keyword>
<keyword evidence="2" id="KW-1003">Cell membrane</keyword>
<evidence type="ECO:0000256" key="6">
    <source>
        <dbReference type="SAM" id="Phobius"/>
    </source>
</evidence>
<dbReference type="RefSeq" id="WP_154785981.1">
    <property type="nucleotide sequence ID" value="NZ_WMBB01000001.1"/>
</dbReference>
<feature type="transmembrane region" description="Helical" evidence="6">
    <location>
        <begin position="158"/>
        <end position="180"/>
    </location>
</feature>
<evidence type="ECO:0000256" key="4">
    <source>
        <dbReference type="ARBA" id="ARBA00022989"/>
    </source>
</evidence>
<reference evidence="7 8" key="1">
    <citation type="submission" date="2019-11" db="EMBL/GenBank/DDBJ databases">
        <title>Nocardia sp. nov. CT2-14 isolated from soil.</title>
        <authorList>
            <person name="Kanchanasin P."/>
            <person name="Tanasupawat S."/>
            <person name="Yuki M."/>
            <person name="Kudo T."/>
        </authorList>
    </citation>
    <scope>NUCLEOTIDE SEQUENCE [LARGE SCALE GENOMIC DNA]</scope>
    <source>
        <strain evidence="7 8">CT2-14</strain>
    </source>
</reference>
<protein>
    <submittedName>
        <fullName evidence="7">LysE family translocator</fullName>
    </submittedName>
</protein>
<dbReference type="Proteomes" id="UP000432464">
    <property type="component" value="Unassembled WGS sequence"/>
</dbReference>
<dbReference type="InterPro" id="IPR001123">
    <property type="entry name" value="LeuE-type"/>
</dbReference>
<accession>A0A6I3KQ68</accession>
<keyword evidence="8" id="KW-1185">Reference proteome</keyword>
<feature type="transmembrane region" description="Helical" evidence="6">
    <location>
        <begin position="43"/>
        <end position="64"/>
    </location>
</feature>
<comment type="subcellular location">
    <subcellularLocation>
        <location evidence="1">Cell membrane</location>
        <topology evidence="1">Multi-pass membrane protein</topology>
    </subcellularLocation>
</comment>
<dbReference type="Pfam" id="PF01810">
    <property type="entry name" value="LysE"/>
    <property type="match status" value="1"/>
</dbReference>
<evidence type="ECO:0000256" key="1">
    <source>
        <dbReference type="ARBA" id="ARBA00004651"/>
    </source>
</evidence>
<evidence type="ECO:0000256" key="3">
    <source>
        <dbReference type="ARBA" id="ARBA00022692"/>
    </source>
</evidence>
<dbReference type="AlphaFoldDB" id="A0A6I3KQ68"/>
<evidence type="ECO:0000313" key="8">
    <source>
        <dbReference type="Proteomes" id="UP000432464"/>
    </source>
</evidence>
<dbReference type="GO" id="GO:0015171">
    <property type="term" value="F:amino acid transmembrane transporter activity"/>
    <property type="evidence" value="ECO:0007669"/>
    <property type="project" value="TreeGrafter"/>
</dbReference>
<dbReference type="GO" id="GO:0005886">
    <property type="term" value="C:plasma membrane"/>
    <property type="evidence" value="ECO:0007669"/>
    <property type="project" value="UniProtKB-SubCell"/>
</dbReference>
<comment type="caution">
    <text evidence="7">The sequence shown here is derived from an EMBL/GenBank/DDBJ whole genome shotgun (WGS) entry which is preliminary data.</text>
</comment>
<evidence type="ECO:0000256" key="2">
    <source>
        <dbReference type="ARBA" id="ARBA00022475"/>
    </source>
</evidence>
<gene>
    <name evidence="7" type="ORF">GLP40_01520</name>
</gene>
<dbReference type="EMBL" id="WMBB01000001">
    <property type="protein sequence ID" value="MTE11471.1"/>
    <property type="molecule type" value="Genomic_DNA"/>
</dbReference>
<dbReference type="PANTHER" id="PTHR30086">
    <property type="entry name" value="ARGININE EXPORTER PROTEIN ARGO"/>
    <property type="match status" value="1"/>
</dbReference>
<evidence type="ECO:0000256" key="5">
    <source>
        <dbReference type="ARBA" id="ARBA00023136"/>
    </source>
</evidence>
<keyword evidence="5 6" id="KW-0472">Membrane</keyword>
<dbReference type="PANTHER" id="PTHR30086:SF20">
    <property type="entry name" value="ARGININE EXPORTER PROTEIN ARGO-RELATED"/>
    <property type="match status" value="1"/>
</dbReference>
<evidence type="ECO:0000313" key="7">
    <source>
        <dbReference type="EMBL" id="MTE11471.1"/>
    </source>
</evidence>